<dbReference type="AlphaFoldDB" id="A0A843WYY9"/>
<proteinExistence type="predicted"/>
<accession>A0A843WYY9</accession>
<sequence length="290" mass="28857">LTASRLLPLPASWPSSPTPSGSCRGEAPTIFAAPPPSHHCRRRCFFLPCSAPAALSALSLSAFYSSQNPFGGVSSGRGRSRRRPRGRLTVLYVSHPPTFAAAQGSPRGGGRGRPSTVRQLDNPHLCLLEAAAAAVAGTDPDAAAGAAAAATGTDPGATAGTALAGVDGTEPEVPAAAPSAAASTGTLACSDPATHSGNNLSPAGSALLPAAPTAPLAAALADVATAAACTDACLHGRIASSTSRSDQHRLSLKKKKRKHSLDCPKGAGTKKTFLSPHSAVVETDTSSPGP</sequence>
<feature type="compositionally biased region" description="Basic residues" evidence="1">
    <location>
        <begin position="250"/>
        <end position="259"/>
    </location>
</feature>
<comment type="caution">
    <text evidence="2">The sequence shown here is derived from an EMBL/GenBank/DDBJ whole genome shotgun (WGS) entry which is preliminary data.</text>
</comment>
<dbReference type="EMBL" id="NMUH01005133">
    <property type="protein sequence ID" value="MQM11878.1"/>
    <property type="molecule type" value="Genomic_DNA"/>
</dbReference>
<feature type="non-terminal residue" evidence="2">
    <location>
        <position position="1"/>
    </location>
</feature>
<feature type="region of interest" description="Disordered" evidence="1">
    <location>
        <begin position="99"/>
        <end position="118"/>
    </location>
</feature>
<feature type="region of interest" description="Disordered" evidence="1">
    <location>
        <begin position="240"/>
        <end position="290"/>
    </location>
</feature>
<keyword evidence="3" id="KW-1185">Reference proteome</keyword>
<evidence type="ECO:0000256" key="1">
    <source>
        <dbReference type="SAM" id="MobiDB-lite"/>
    </source>
</evidence>
<dbReference type="Proteomes" id="UP000652761">
    <property type="component" value="Unassembled WGS sequence"/>
</dbReference>
<evidence type="ECO:0000313" key="2">
    <source>
        <dbReference type="EMBL" id="MQM11878.1"/>
    </source>
</evidence>
<feature type="region of interest" description="Disordered" evidence="1">
    <location>
        <begin position="1"/>
        <end position="21"/>
    </location>
</feature>
<reference evidence="2" key="1">
    <citation type="submission" date="2017-07" db="EMBL/GenBank/DDBJ databases">
        <title>Taro Niue Genome Assembly and Annotation.</title>
        <authorList>
            <person name="Atibalentja N."/>
            <person name="Keating K."/>
            <person name="Fields C.J."/>
        </authorList>
    </citation>
    <scope>NUCLEOTIDE SEQUENCE</scope>
    <source>
        <strain evidence="2">Niue_2</strain>
        <tissue evidence="2">Leaf</tissue>
    </source>
</reference>
<gene>
    <name evidence="2" type="ORF">Taro_044788</name>
</gene>
<organism evidence="2 3">
    <name type="scientific">Colocasia esculenta</name>
    <name type="common">Wild taro</name>
    <name type="synonym">Arum esculentum</name>
    <dbReference type="NCBI Taxonomy" id="4460"/>
    <lineage>
        <taxon>Eukaryota</taxon>
        <taxon>Viridiplantae</taxon>
        <taxon>Streptophyta</taxon>
        <taxon>Embryophyta</taxon>
        <taxon>Tracheophyta</taxon>
        <taxon>Spermatophyta</taxon>
        <taxon>Magnoliopsida</taxon>
        <taxon>Liliopsida</taxon>
        <taxon>Araceae</taxon>
        <taxon>Aroideae</taxon>
        <taxon>Colocasieae</taxon>
        <taxon>Colocasia</taxon>
    </lineage>
</organism>
<evidence type="ECO:0000313" key="3">
    <source>
        <dbReference type="Proteomes" id="UP000652761"/>
    </source>
</evidence>
<name>A0A843WYY9_COLES</name>
<protein>
    <submittedName>
        <fullName evidence="2">Uncharacterized protein</fullName>
    </submittedName>
</protein>